<dbReference type="AlphaFoldDB" id="A0ABD1GJS4"/>
<protein>
    <submittedName>
        <fullName evidence="2">Uncharacterized protein</fullName>
    </submittedName>
</protein>
<proteinExistence type="predicted"/>
<sequence>MDFGWFHVFVLVLLLQAAAHEATRPPTDFFAYPLLPKVQFPKIPSLPEPQTLWCNFPTTVYHTTFLTSPLSFVTTTTPTPTPTPILTSSVQLSYFLALRSVSIVLPGDISANQYAVVDSVS</sequence>
<organism evidence="2 3">
    <name type="scientific">Salvia divinorum</name>
    <name type="common">Maria pastora</name>
    <name type="synonym">Diviner's sage</name>
    <dbReference type="NCBI Taxonomy" id="28513"/>
    <lineage>
        <taxon>Eukaryota</taxon>
        <taxon>Viridiplantae</taxon>
        <taxon>Streptophyta</taxon>
        <taxon>Embryophyta</taxon>
        <taxon>Tracheophyta</taxon>
        <taxon>Spermatophyta</taxon>
        <taxon>Magnoliopsida</taxon>
        <taxon>eudicotyledons</taxon>
        <taxon>Gunneridae</taxon>
        <taxon>Pentapetalae</taxon>
        <taxon>asterids</taxon>
        <taxon>lamiids</taxon>
        <taxon>Lamiales</taxon>
        <taxon>Lamiaceae</taxon>
        <taxon>Nepetoideae</taxon>
        <taxon>Mentheae</taxon>
        <taxon>Salviinae</taxon>
        <taxon>Salvia</taxon>
        <taxon>Salvia subgen. Calosphace</taxon>
    </lineage>
</organism>
<accession>A0ABD1GJS4</accession>
<keyword evidence="3" id="KW-1185">Reference proteome</keyword>
<evidence type="ECO:0000313" key="3">
    <source>
        <dbReference type="Proteomes" id="UP001567538"/>
    </source>
</evidence>
<name>A0ABD1GJS4_SALDI</name>
<dbReference type="Proteomes" id="UP001567538">
    <property type="component" value="Unassembled WGS sequence"/>
</dbReference>
<evidence type="ECO:0000313" key="2">
    <source>
        <dbReference type="EMBL" id="KAL1544357.1"/>
    </source>
</evidence>
<reference evidence="2 3" key="1">
    <citation type="submission" date="2024-06" db="EMBL/GenBank/DDBJ databases">
        <title>A chromosome level genome sequence of Diviner's sage (Salvia divinorum).</title>
        <authorList>
            <person name="Ford S.A."/>
            <person name="Ro D.-K."/>
            <person name="Ness R.W."/>
            <person name="Phillips M.A."/>
        </authorList>
    </citation>
    <scope>NUCLEOTIDE SEQUENCE [LARGE SCALE GENOMIC DNA]</scope>
    <source>
        <strain evidence="2">SAF-2024a</strain>
        <tissue evidence="2">Leaf</tissue>
    </source>
</reference>
<dbReference type="EMBL" id="JBEAFC010000008">
    <property type="protein sequence ID" value="KAL1544357.1"/>
    <property type="molecule type" value="Genomic_DNA"/>
</dbReference>
<evidence type="ECO:0000256" key="1">
    <source>
        <dbReference type="SAM" id="SignalP"/>
    </source>
</evidence>
<feature type="chain" id="PRO_5044786158" evidence="1">
    <location>
        <begin position="23"/>
        <end position="121"/>
    </location>
</feature>
<keyword evidence="1" id="KW-0732">Signal</keyword>
<feature type="signal peptide" evidence="1">
    <location>
        <begin position="1"/>
        <end position="22"/>
    </location>
</feature>
<gene>
    <name evidence="2" type="ORF">AAHA92_21222</name>
</gene>
<comment type="caution">
    <text evidence="2">The sequence shown here is derived from an EMBL/GenBank/DDBJ whole genome shotgun (WGS) entry which is preliminary data.</text>
</comment>